<feature type="domain" description="DnaJ homologue subfamily C member 28 conserved" evidence="1">
    <location>
        <begin position="7"/>
        <end position="74"/>
    </location>
</feature>
<proteinExistence type="predicted"/>
<gene>
    <name evidence="2" type="ORF">ETSY2_09200</name>
</gene>
<dbReference type="EMBL" id="AZHX01000371">
    <property type="protein sequence ID" value="ETX07785.1"/>
    <property type="molecule type" value="Genomic_DNA"/>
</dbReference>
<dbReference type="InterPro" id="IPR018961">
    <property type="entry name" value="DnaJ_homolog_subfam-C_membr-28"/>
</dbReference>
<dbReference type="PANTHER" id="PTHR39158">
    <property type="entry name" value="OS08G0560600 PROTEIN"/>
    <property type="match status" value="1"/>
</dbReference>
<feature type="non-terminal residue" evidence="2">
    <location>
        <position position="74"/>
    </location>
</feature>
<comment type="caution">
    <text evidence="2">The sequence shown here is derived from an EMBL/GenBank/DDBJ whole genome shotgun (WGS) entry which is preliminary data.</text>
</comment>
<dbReference type="Pfam" id="PF09350">
    <property type="entry name" value="DJC28_CD"/>
    <property type="match status" value="1"/>
</dbReference>
<evidence type="ECO:0000313" key="2">
    <source>
        <dbReference type="EMBL" id="ETX07785.1"/>
    </source>
</evidence>
<dbReference type="Proteomes" id="UP000019140">
    <property type="component" value="Unassembled WGS sequence"/>
</dbReference>
<sequence>MDILAKIAEQKIREAMERGEFDNLPFHGVRIVPEDLSGVPEELRMGYKVMKNAGILPQEMQLKKEMVSLQQLLA</sequence>
<dbReference type="InterPro" id="IPR052573">
    <property type="entry name" value="DnaJ_C_subfamily_28"/>
</dbReference>
<evidence type="ECO:0000259" key="1">
    <source>
        <dbReference type="Pfam" id="PF09350"/>
    </source>
</evidence>
<name>W4MC93_9BACT</name>
<organism evidence="2 3">
    <name type="scientific">Candidatus Entotheonella gemina</name>
    <dbReference type="NCBI Taxonomy" id="1429439"/>
    <lineage>
        <taxon>Bacteria</taxon>
        <taxon>Pseudomonadati</taxon>
        <taxon>Nitrospinota/Tectimicrobiota group</taxon>
        <taxon>Candidatus Tectimicrobiota</taxon>
        <taxon>Candidatus Entotheonellia</taxon>
        <taxon>Candidatus Entotheonellales</taxon>
        <taxon>Candidatus Entotheonellaceae</taxon>
        <taxon>Candidatus Entotheonella</taxon>
    </lineage>
</organism>
<protein>
    <recommendedName>
        <fullName evidence="1">DnaJ homologue subfamily C member 28 conserved domain-containing protein</fullName>
    </recommendedName>
</protein>
<accession>W4MC93</accession>
<reference evidence="2 3" key="1">
    <citation type="journal article" date="2014" name="Nature">
        <title>An environmental bacterial taxon with a large and distinct metabolic repertoire.</title>
        <authorList>
            <person name="Wilson M.C."/>
            <person name="Mori T."/>
            <person name="Ruckert C."/>
            <person name="Uria A.R."/>
            <person name="Helf M.J."/>
            <person name="Takada K."/>
            <person name="Gernert C."/>
            <person name="Steffens U.A."/>
            <person name="Heycke N."/>
            <person name="Schmitt S."/>
            <person name="Rinke C."/>
            <person name="Helfrich E.J."/>
            <person name="Brachmann A.O."/>
            <person name="Gurgui C."/>
            <person name="Wakimoto T."/>
            <person name="Kracht M."/>
            <person name="Crusemann M."/>
            <person name="Hentschel U."/>
            <person name="Abe I."/>
            <person name="Matsunaga S."/>
            <person name="Kalinowski J."/>
            <person name="Takeyama H."/>
            <person name="Piel J."/>
        </authorList>
    </citation>
    <scope>NUCLEOTIDE SEQUENCE [LARGE SCALE GENOMIC DNA]</scope>
    <source>
        <strain evidence="3">TSY2</strain>
    </source>
</reference>
<dbReference type="HOGENOM" id="CLU_129296_3_0_7"/>
<keyword evidence="3" id="KW-1185">Reference proteome</keyword>
<dbReference type="AlphaFoldDB" id="W4MC93"/>
<evidence type="ECO:0000313" key="3">
    <source>
        <dbReference type="Proteomes" id="UP000019140"/>
    </source>
</evidence>
<dbReference type="PANTHER" id="PTHR39158:SF1">
    <property type="entry name" value="DNAJ HOMOLOG SUBFAMILY C MEMBER 28"/>
    <property type="match status" value="1"/>
</dbReference>